<name>U5D3H8_AMBTC</name>
<dbReference type="EMBL" id="KI392060">
    <property type="protein sequence ID" value="ERN20141.1"/>
    <property type="molecule type" value="Genomic_DNA"/>
</dbReference>
<dbReference type="PANTHER" id="PTHR36707">
    <property type="entry name" value="T20M3.17 PROTEIN"/>
    <property type="match status" value="1"/>
</dbReference>
<feature type="compositionally biased region" description="Basic and acidic residues" evidence="1">
    <location>
        <begin position="324"/>
        <end position="343"/>
    </location>
</feature>
<dbReference type="Proteomes" id="UP000017836">
    <property type="component" value="Unassembled WGS sequence"/>
</dbReference>
<gene>
    <name evidence="2" type="ORF">AMTR_s00066p00079660</name>
</gene>
<evidence type="ECO:0000313" key="2">
    <source>
        <dbReference type="EMBL" id="ERN20141.1"/>
    </source>
</evidence>
<accession>U5D3H8</accession>
<dbReference type="PANTHER" id="PTHR36707:SF1">
    <property type="entry name" value="T20M3.17 PROTEIN"/>
    <property type="match status" value="1"/>
</dbReference>
<dbReference type="AlphaFoldDB" id="U5D3H8"/>
<dbReference type="HOGENOM" id="CLU_618726_0_0_1"/>
<dbReference type="Gramene" id="ERN20141">
    <property type="protein sequence ID" value="ERN20141"/>
    <property type="gene ID" value="AMTR_s00066p00079660"/>
</dbReference>
<feature type="compositionally biased region" description="Low complexity" evidence="1">
    <location>
        <begin position="345"/>
        <end position="354"/>
    </location>
</feature>
<reference evidence="3" key="1">
    <citation type="journal article" date="2013" name="Science">
        <title>The Amborella genome and the evolution of flowering plants.</title>
        <authorList>
            <consortium name="Amborella Genome Project"/>
        </authorList>
    </citation>
    <scope>NUCLEOTIDE SEQUENCE [LARGE SCALE GENOMIC DNA]</scope>
</reference>
<evidence type="ECO:0000256" key="1">
    <source>
        <dbReference type="SAM" id="MobiDB-lite"/>
    </source>
</evidence>
<dbReference type="OMA" id="DEWMISW"/>
<protein>
    <submittedName>
        <fullName evidence="2">Uncharacterized protein</fullName>
    </submittedName>
</protein>
<sequence>MGLARKPRKRASVVPYDSEIETTSVKSVRKDDFETRAPFSGEKLVETEDSTFLLIVDRNTKNSYNFEDFCSDYPLLCDAWDSILGSNNLEVFFDGSRFNPIEEASLLLENQWNESLNLVLEEDEEEISHPDDCTPIQLSNHFLICSKSSESPLEQSFHDDDDSAFDSSWSSLSGCDSLSTFDDSSLGVQEFDRVSFLDLNANDLEWVSNKENGFSLFQYSLPNAACSFDYNSQCGCSDSSALSLSNVKSSSDDLSLGQTDFGLECLDIEEPLFWPFDPDSYWCHNIVWVYTCLSPATSNKQNNSMAKWWPESKPVKLEFQPKKKLISERESERKSSERRKEKIASTSSSGSTVSRFLPRGKTSEKTRILGNETENSKERRRESLDPNCFFIETLTRLSLEDCEFLEDGFMSGEESVEALVGMKEFDGCEGIQGEFDGDKFSLD</sequence>
<feature type="region of interest" description="Disordered" evidence="1">
    <location>
        <begin position="324"/>
        <end position="358"/>
    </location>
</feature>
<organism evidence="2 3">
    <name type="scientific">Amborella trichopoda</name>
    <dbReference type="NCBI Taxonomy" id="13333"/>
    <lineage>
        <taxon>Eukaryota</taxon>
        <taxon>Viridiplantae</taxon>
        <taxon>Streptophyta</taxon>
        <taxon>Embryophyta</taxon>
        <taxon>Tracheophyta</taxon>
        <taxon>Spermatophyta</taxon>
        <taxon>Magnoliopsida</taxon>
        <taxon>Amborellales</taxon>
        <taxon>Amborellaceae</taxon>
        <taxon>Amborella</taxon>
    </lineage>
</organism>
<keyword evidence="3" id="KW-1185">Reference proteome</keyword>
<evidence type="ECO:0000313" key="3">
    <source>
        <dbReference type="Proteomes" id="UP000017836"/>
    </source>
</evidence>
<proteinExistence type="predicted"/>
<dbReference type="OrthoDB" id="773993at2759"/>